<accession>A0A2W5FD79</accession>
<dbReference type="PANTHER" id="PTHR33055">
    <property type="entry name" value="TRANSPOSASE FOR INSERTION SEQUENCE ELEMENT IS1111A"/>
    <property type="match status" value="1"/>
</dbReference>
<evidence type="ECO:0000313" key="6">
    <source>
        <dbReference type="Proteomes" id="UP000249769"/>
    </source>
</evidence>
<evidence type="ECO:0000313" key="5">
    <source>
        <dbReference type="EMBL" id="PZP52254.1"/>
    </source>
</evidence>
<organism evidence="5 6">
    <name type="scientific">Agrobacterium fabrum</name>
    <dbReference type="NCBI Taxonomy" id="1176649"/>
    <lineage>
        <taxon>Bacteria</taxon>
        <taxon>Pseudomonadati</taxon>
        <taxon>Pseudomonadota</taxon>
        <taxon>Alphaproteobacteria</taxon>
        <taxon>Hyphomicrobiales</taxon>
        <taxon>Rhizobiaceae</taxon>
        <taxon>Rhizobium/Agrobacterium group</taxon>
        <taxon>Agrobacterium</taxon>
        <taxon>Agrobacterium tumefaciens complex</taxon>
    </lineage>
</organism>
<dbReference type="NCBIfam" id="NF033542">
    <property type="entry name" value="transpos_IS110"/>
    <property type="match status" value="1"/>
</dbReference>
<evidence type="ECO:0000259" key="4">
    <source>
        <dbReference type="Pfam" id="PF02371"/>
    </source>
</evidence>
<evidence type="ECO:0000256" key="1">
    <source>
        <dbReference type="SAM" id="Coils"/>
    </source>
</evidence>
<dbReference type="GO" id="GO:0003677">
    <property type="term" value="F:DNA binding"/>
    <property type="evidence" value="ECO:0007669"/>
    <property type="project" value="InterPro"/>
</dbReference>
<keyword evidence="1" id="KW-0175">Coiled coil</keyword>
<evidence type="ECO:0000259" key="3">
    <source>
        <dbReference type="Pfam" id="PF01548"/>
    </source>
</evidence>
<dbReference type="Pfam" id="PF02371">
    <property type="entry name" value="Transposase_20"/>
    <property type="match status" value="1"/>
</dbReference>
<dbReference type="InterPro" id="IPR002525">
    <property type="entry name" value="Transp_IS110-like_N"/>
</dbReference>
<dbReference type="InterPro" id="IPR047650">
    <property type="entry name" value="Transpos_IS110"/>
</dbReference>
<dbReference type="PANTHER" id="PTHR33055:SF13">
    <property type="entry name" value="TRANSPOSASE"/>
    <property type="match status" value="1"/>
</dbReference>
<dbReference type="AlphaFoldDB" id="A0A2W5FD79"/>
<dbReference type="GO" id="GO:0006313">
    <property type="term" value="P:DNA transposition"/>
    <property type="evidence" value="ECO:0007669"/>
    <property type="project" value="InterPro"/>
</dbReference>
<protein>
    <submittedName>
        <fullName evidence="5">IS110 family transposase</fullName>
    </submittedName>
</protein>
<proteinExistence type="predicted"/>
<feature type="domain" description="Transposase IS116/IS110/IS902 C-terminal" evidence="4">
    <location>
        <begin position="195"/>
        <end position="275"/>
    </location>
</feature>
<dbReference type="Pfam" id="PF01548">
    <property type="entry name" value="DEDD_Tnp_IS110"/>
    <property type="match status" value="1"/>
</dbReference>
<comment type="caution">
    <text evidence="5">The sequence shown here is derived from an EMBL/GenBank/DDBJ whole genome shotgun (WGS) entry which is preliminary data.</text>
</comment>
<feature type="region of interest" description="Disordered" evidence="2">
    <location>
        <begin position="227"/>
        <end position="251"/>
    </location>
</feature>
<reference evidence="5 6" key="1">
    <citation type="submission" date="2017-08" db="EMBL/GenBank/DDBJ databases">
        <title>Infants hospitalized years apart are colonized by the same room-sourced microbial strains.</title>
        <authorList>
            <person name="Brooks B."/>
            <person name="Olm M.R."/>
            <person name="Firek B.A."/>
            <person name="Baker R."/>
            <person name="Thomas B.C."/>
            <person name="Morowitz M.J."/>
            <person name="Banfield J.F."/>
        </authorList>
    </citation>
    <scope>NUCLEOTIDE SEQUENCE [LARGE SCALE GENOMIC DNA]</scope>
    <source>
        <strain evidence="5">S2_009_000_R2_73</strain>
    </source>
</reference>
<dbReference type="GO" id="GO:0004803">
    <property type="term" value="F:transposase activity"/>
    <property type="evidence" value="ECO:0007669"/>
    <property type="project" value="InterPro"/>
</dbReference>
<gene>
    <name evidence="5" type="ORF">DI595_07205</name>
</gene>
<feature type="domain" description="Transposase IS110-like N-terminal" evidence="3">
    <location>
        <begin position="12"/>
        <end position="150"/>
    </location>
</feature>
<dbReference type="InterPro" id="IPR003346">
    <property type="entry name" value="Transposase_20"/>
</dbReference>
<feature type="coiled-coil region" evidence="1">
    <location>
        <begin position="164"/>
        <end position="191"/>
    </location>
</feature>
<sequence length="312" mass="34220">MEFLHRPPLRCLGVDVAKDNLVAADGTRVITVANNRRGIQRLLKEMQPDFIICEPTGGYELMLLEGCLKAGLACHRADVMKLKAYIRSLGTLGKSDAIDAIHMAAYGHERWARLALWRAPDTDEVELQALVRRRADLVALRVAEQNRARAPGAKTIAASFKAMLAAITRQIDLLDRQIAALVQENLDLARRIRICTTVSGVGTITAASLIAQMPELGTLHRRQAAALAGTAPHPSESGNAKGRRRQRGGRPQVKTALFMPAMCAAQGKGQFAPFYKRLIENRKPPILAIAATMRKILVTINARLRDDNSQQS</sequence>
<dbReference type="EMBL" id="QFOL01000055">
    <property type="protein sequence ID" value="PZP52254.1"/>
    <property type="molecule type" value="Genomic_DNA"/>
</dbReference>
<evidence type="ECO:0000256" key="2">
    <source>
        <dbReference type="SAM" id="MobiDB-lite"/>
    </source>
</evidence>
<dbReference type="Proteomes" id="UP000249769">
    <property type="component" value="Unassembled WGS sequence"/>
</dbReference>
<name>A0A2W5FD79_9HYPH</name>